<sequence>ASSEKEWIRTGNIADNVFGEVKQKLKIQQKELQVFCERLLEETEDELSAGIRSGEFEASGSIEDRLCRQLIKQCPERERTSSQAEEVPQVGLRDRSNLRQMSDVKDEF</sequence>
<dbReference type="InterPro" id="IPR021852">
    <property type="entry name" value="DUF3456"/>
</dbReference>
<reference evidence="3 4" key="1">
    <citation type="journal article" date="2018" name="Cell">
        <title>The Chara Genome: Secondary Complexity and Implications for Plant Terrestrialization.</title>
        <authorList>
            <person name="Nishiyama T."/>
            <person name="Sakayama H."/>
            <person name="Vries J.D."/>
            <person name="Buschmann H."/>
            <person name="Saint-Marcoux D."/>
            <person name="Ullrich K.K."/>
            <person name="Haas F.B."/>
            <person name="Vanderstraeten L."/>
            <person name="Becker D."/>
            <person name="Lang D."/>
            <person name="Vosolsobe S."/>
            <person name="Rombauts S."/>
            <person name="Wilhelmsson P.K.I."/>
            <person name="Janitza P."/>
            <person name="Kern R."/>
            <person name="Heyl A."/>
            <person name="Rumpler F."/>
            <person name="Villalobos L.I.A.C."/>
            <person name="Clay J.M."/>
            <person name="Skokan R."/>
            <person name="Toyoda A."/>
            <person name="Suzuki Y."/>
            <person name="Kagoshima H."/>
            <person name="Schijlen E."/>
            <person name="Tajeshwar N."/>
            <person name="Catarino B."/>
            <person name="Hetherington A.J."/>
            <person name="Saltykova A."/>
            <person name="Bonnot C."/>
            <person name="Breuninger H."/>
            <person name="Symeonidi A."/>
            <person name="Radhakrishnan G.V."/>
            <person name="Van Nieuwerburgh F."/>
            <person name="Deforce D."/>
            <person name="Chang C."/>
            <person name="Karol K.G."/>
            <person name="Hedrich R."/>
            <person name="Ulvskov P."/>
            <person name="Glockner G."/>
            <person name="Delwiche C.F."/>
            <person name="Petrasek J."/>
            <person name="Van de Peer Y."/>
            <person name="Friml J."/>
            <person name="Beilby M."/>
            <person name="Dolan L."/>
            <person name="Kohara Y."/>
            <person name="Sugano S."/>
            <person name="Fujiyama A."/>
            <person name="Delaux P.-M."/>
            <person name="Quint M."/>
            <person name="TheiBen G."/>
            <person name="Hagemann M."/>
            <person name="Harholt J."/>
            <person name="Dunand C."/>
            <person name="Zachgo S."/>
            <person name="Langdale J."/>
            <person name="Maumus F."/>
            <person name="Straeten D.V.D."/>
            <person name="Gould S.B."/>
            <person name="Rensing S.A."/>
        </authorList>
    </citation>
    <scope>NUCLEOTIDE SEQUENCE [LARGE SCALE GENOMIC DNA]</scope>
    <source>
        <strain evidence="3 4">S276</strain>
    </source>
</reference>
<evidence type="ECO:0000256" key="1">
    <source>
        <dbReference type="SAM" id="MobiDB-lite"/>
    </source>
</evidence>
<dbReference type="EMBL" id="BFEA01000376">
    <property type="protein sequence ID" value="GBG81477.1"/>
    <property type="molecule type" value="Genomic_DNA"/>
</dbReference>
<accession>A0A388LGT2</accession>
<dbReference type="Pfam" id="PF11938">
    <property type="entry name" value="DUF3456"/>
    <property type="match status" value="1"/>
</dbReference>
<feature type="non-terminal residue" evidence="3">
    <location>
        <position position="1"/>
    </location>
</feature>
<dbReference type="Gramene" id="GBG81477">
    <property type="protein sequence ID" value="GBG81477"/>
    <property type="gene ID" value="CBR_g32467"/>
</dbReference>
<dbReference type="AlphaFoldDB" id="A0A388LGT2"/>
<protein>
    <recommendedName>
        <fullName evidence="2">DUF3456 domain-containing protein</fullName>
    </recommendedName>
</protein>
<feature type="region of interest" description="Disordered" evidence="1">
    <location>
        <begin position="76"/>
        <end position="108"/>
    </location>
</feature>
<evidence type="ECO:0000259" key="2">
    <source>
        <dbReference type="Pfam" id="PF11938"/>
    </source>
</evidence>
<keyword evidence="4" id="KW-1185">Reference proteome</keyword>
<comment type="caution">
    <text evidence="3">The sequence shown here is derived from an EMBL/GenBank/DDBJ whole genome shotgun (WGS) entry which is preliminary data.</text>
</comment>
<organism evidence="3 4">
    <name type="scientific">Chara braunii</name>
    <name type="common">Braun's stonewort</name>
    <dbReference type="NCBI Taxonomy" id="69332"/>
    <lineage>
        <taxon>Eukaryota</taxon>
        <taxon>Viridiplantae</taxon>
        <taxon>Streptophyta</taxon>
        <taxon>Charophyceae</taxon>
        <taxon>Charales</taxon>
        <taxon>Characeae</taxon>
        <taxon>Chara</taxon>
    </lineage>
</organism>
<name>A0A388LGT2_CHABU</name>
<gene>
    <name evidence="3" type="ORF">CBR_g32467</name>
</gene>
<feature type="compositionally biased region" description="Basic and acidic residues" evidence="1">
    <location>
        <begin position="92"/>
        <end position="108"/>
    </location>
</feature>
<proteinExistence type="predicted"/>
<feature type="domain" description="DUF3456" evidence="2">
    <location>
        <begin position="22"/>
        <end position="74"/>
    </location>
</feature>
<evidence type="ECO:0000313" key="3">
    <source>
        <dbReference type="EMBL" id="GBG81477.1"/>
    </source>
</evidence>
<dbReference type="Proteomes" id="UP000265515">
    <property type="component" value="Unassembled WGS sequence"/>
</dbReference>
<evidence type="ECO:0000313" key="4">
    <source>
        <dbReference type="Proteomes" id="UP000265515"/>
    </source>
</evidence>